<gene>
    <name evidence="1" type="ORF">E0H92_26850</name>
</gene>
<accession>A0A4R0J4R8</accession>
<organism evidence="1 2">
    <name type="scientific">Kribbella speibonae</name>
    <dbReference type="NCBI Taxonomy" id="1572660"/>
    <lineage>
        <taxon>Bacteria</taxon>
        <taxon>Bacillati</taxon>
        <taxon>Actinomycetota</taxon>
        <taxon>Actinomycetes</taxon>
        <taxon>Propionibacteriales</taxon>
        <taxon>Kribbellaceae</taxon>
        <taxon>Kribbella</taxon>
    </lineage>
</organism>
<reference evidence="1 2" key="1">
    <citation type="submission" date="2019-02" db="EMBL/GenBank/DDBJ databases">
        <title>Kribbella capetownensis sp. nov. and Kribbella speibonae sp. nov., isolated from soil.</title>
        <authorList>
            <person name="Curtis S.M."/>
            <person name="Norton I."/>
            <person name="Everest G.J."/>
            <person name="Meyers P.R."/>
        </authorList>
    </citation>
    <scope>NUCLEOTIDE SEQUENCE [LARGE SCALE GENOMIC DNA]</scope>
    <source>
        <strain evidence="1 2">YM55</strain>
    </source>
</reference>
<evidence type="ECO:0000313" key="1">
    <source>
        <dbReference type="EMBL" id="TCC36275.1"/>
    </source>
</evidence>
<protein>
    <submittedName>
        <fullName evidence="1">Uncharacterized protein</fullName>
    </submittedName>
</protein>
<dbReference type="EMBL" id="SJKC01000003">
    <property type="protein sequence ID" value="TCC36275.1"/>
    <property type="molecule type" value="Genomic_DNA"/>
</dbReference>
<dbReference type="AlphaFoldDB" id="A0A4R0J4R8"/>
<comment type="caution">
    <text evidence="1">The sequence shown here is derived from an EMBL/GenBank/DDBJ whole genome shotgun (WGS) entry which is preliminary data.</text>
</comment>
<dbReference type="Proteomes" id="UP000294225">
    <property type="component" value="Unassembled WGS sequence"/>
</dbReference>
<sequence length="522" mass="58375">MTFWAALAMARHVHRMQQAEKHGELLPKQMYEALIHVPRIDAITSTLGSVWSLHPDGYHSEDSWPAHLQWGADQLVETVRHLRAGRMVAALAMVRRQLERWTLNVAQHFGVEPAEDENKVVYFTRVWAEYPWLRADIGQAWAELSECLHGRGSMGAAQSWEAAAGDVRTATIQVPQATLDLNQRMADIAGTVFTQVRGGVRTLAQQAGRDSWAMAMLSNYSVREVPDLLEPGRVAIMPLDPAYAYSSWADNATSAARGYRLVVTAAGQNGTLLDLPTSHVMGAVLERRGRAIDRFRMSMEREIRVLGDDYQPGTLEARLFRYVAISEAAEVISDWSSPEEAACLRLAAGALRSAFYLWLEDTDIAMACVRVLLEQTCQARAWRTKPQRAKRISELKGTVTSSARWIEASGWRRAKVLGQALGEFSHVDLRAAVFGARRLLGAIQAEDVAESERPYKARGHALDSTAYLLAFEVSERLMGVDEGLAEGFREQITLLDAVEHSRRIEDLLARVHDLRSFDFRDL</sequence>
<evidence type="ECO:0000313" key="2">
    <source>
        <dbReference type="Proteomes" id="UP000294225"/>
    </source>
</evidence>
<proteinExistence type="predicted"/>
<name>A0A4R0J4R8_9ACTN</name>
<dbReference type="RefSeq" id="WP_131498101.1">
    <property type="nucleotide sequence ID" value="NZ_SJKC01000003.1"/>
</dbReference>